<proteinExistence type="inferred from homology"/>
<dbReference type="SUPFAM" id="SSF52833">
    <property type="entry name" value="Thioredoxin-like"/>
    <property type="match status" value="1"/>
</dbReference>
<gene>
    <name evidence="8" type="ORF">DFP94_10182</name>
</gene>
<keyword evidence="6" id="KW-0812">Transmembrane</keyword>
<evidence type="ECO:0000259" key="7">
    <source>
        <dbReference type="PROSITE" id="PS51352"/>
    </source>
</evidence>
<keyword evidence="2" id="KW-0732">Signal</keyword>
<keyword evidence="4" id="KW-1015">Disulfide bond</keyword>
<dbReference type="Proteomes" id="UP000253090">
    <property type="component" value="Unassembled WGS sequence"/>
</dbReference>
<reference evidence="8 9" key="1">
    <citation type="submission" date="2018-07" db="EMBL/GenBank/DDBJ databases">
        <title>Genomic Encyclopedia of Type Strains, Phase III (KMG-III): the genomes of soil and plant-associated and newly described type strains.</title>
        <authorList>
            <person name="Whitman W."/>
        </authorList>
    </citation>
    <scope>NUCLEOTIDE SEQUENCE [LARGE SCALE GENOMIC DNA]</scope>
    <source>
        <strain evidence="8 9">CECT 8333</strain>
    </source>
</reference>
<sequence length="238" mass="26797">MPPKKQGNALAQRKAEAEKKLQQQRKRRLIWFSTVGVLLVLIAVVLSLDPKPVVKAASFDYDNLPVLGQSDAPVKIVEFGDFKCPACKIANDTIKTQLVSDYIEQGDVAFHFMNLPFIGPDSSTAALAVQSVYHQNKEAYWTYFDAIYENQGEEKTQWATVDFLVGLAKEINLPVDYDLLQKDIENKTYQNEVDEQYGKAGKLNIDSTPTFYINGIEFTGNLGNYDEFKRAIDEALSK</sequence>
<dbReference type="PANTHER" id="PTHR13887:SF14">
    <property type="entry name" value="DISULFIDE BOND FORMATION PROTEIN D"/>
    <property type="match status" value="1"/>
</dbReference>
<keyword evidence="5" id="KW-0676">Redox-active center</keyword>
<dbReference type="PROSITE" id="PS51352">
    <property type="entry name" value="THIOREDOXIN_2"/>
    <property type="match status" value="1"/>
</dbReference>
<organism evidence="8 9">
    <name type="scientific">Fontibacillus phaseoli</name>
    <dbReference type="NCBI Taxonomy" id="1416533"/>
    <lineage>
        <taxon>Bacteria</taxon>
        <taxon>Bacillati</taxon>
        <taxon>Bacillota</taxon>
        <taxon>Bacilli</taxon>
        <taxon>Bacillales</taxon>
        <taxon>Paenibacillaceae</taxon>
        <taxon>Fontibacillus</taxon>
    </lineage>
</organism>
<dbReference type="RefSeq" id="WP_114495711.1">
    <property type="nucleotide sequence ID" value="NZ_QPJW01000001.1"/>
</dbReference>
<evidence type="ECO:0000256" key="1">
    <source>
        <dbReference type="ARBA" id="ARBA00005791"/>
    </source>
</evidence>
<evidence type="ECO:0000256" key="6">
    <source>
        <dbReference type="SAM" id="Phobius"/>
    </source>
</evidence>
<keyword evidence="6" id="KW-0472">Membrane</keyword>
<evidence type="ECO:0000256" key="5">
    <source>
        <dbReference type="ARBA" id="ARBA00023284"/>
    </source>
</evidence>
<keyword evidence="9" id="KW-1185">Reference proteome</keyword>
<dbReference type="Gene3D" id="3.40.30.10">
    <property type="entry name" value="Glutaredoxin"/>
    <property type="match status" value="1"/>
</dbReference>
<evidence type="ECO:0000256" key="2">
    <source>
        <dbReference type="ARBA" id="ARBA00022729"/>
    </source>
</evidence>
<evidence type="ECO:0000256" key="4">
    <source>
        <dbReference type="ARBA" id="ARBA00023157"/>
    </source>
</evidence>
<dbReference type="InterPro" id="IPR012336">
    <property type="entry name" value="Thioredoxin-like_fold"/>
</dbReference>
<feature type="transmembrane region" description="Helical" evidence="6">
    <location>
        <begin position="29"/>
        <end position="48"/>
    </location>
</feature>
<dbReference type="GO" id="GO:0016491">
    <property type="term" value="F:oxidoreductase activity"/>
    <property type="evidence" value="ECO:0007669"/>
    <property type="project" value="UniProtKB-KW"/>
</dbReference>
<dbReference type="GO" id="GO:0016853">
    <property type="term" value="F:isomerase activity"/>
    <property type="evidence" value="ECO:0007669"/>
    <property type="project" value="UniProtKB-KW"/>
</dbReference>
<dbReference type="OrthoDB" id="117402at2"/>
<evidence type="ECO:0000256" key="3">
    <source>
        <dbReference type="ARBA" id="ARBA00023002"/>
    </source>
</evidence>
<keyword evidence="6" id="KW-1133">Transmembrane helix</keyword>
<accession>A0A369BLN0</accession>
<evidence type="ECO:0000313" key="8">
    <source>
        <dbReference type="EMBL" id="RCX22502.1"/>
    </source>
</evidence>
<dbReference type="Pfam" id="PF13462">
    <property type="entry name" value="Thioredoxin_4"/>
    <property type="match status" value="1"/>
</dbReference>
<protein>
    <submittedName>
        <fullName evidence="8">Protein-disulfide isomerase</fullName>
    </submittedName>
</protein>
<keyword evidence="8" id="KW-0413">Isomerase</keyword>
<dbReference type="InterPro" id="IPR013766">
    <property type="entry name" value="Thioredoxin_domain"/>
</dbReference>
<name>A0A369BLN0_9BACL</name>
<comment type="similarity">
    <text evidence="1">Belongs to the thioredoxin family. DsbA subfamily.</text>
</comment>
<keyword evidence="3" id="KW-0560">Oxidoreductase</keyword>
<feature type="domain" description="Thioredoxin" evidence="7">
    <location>
        <begin position="45"/>
        <end position="237"/>
    </location>
</feature>
<comment type="caution">
    <text evidence="8">The sequence shown here is derived from an EMBL/GenBank/DDBJ whole genome shotgun (WGS) entry which is preliminary data.</text>
</comment>
<dbReference type="EMBL" id="QPJW01000001">
    <property type="protein sequence ID" value="RCX22502.1"/>
    <property type="molecule type" value="Genomic_DNA"/>
</dbReference>
<dbReference type="AlphaFoldDB" id="A0A369BLN0"/>
<dbReference type="InterPro" id="IPR036249">
    <property type="entry name" value="Thioredoxin-like_sf"/>
</dbReference>
<dbReference type="PANTHER" id="PTHR13887">
    <property type="entry name" value="GLUTATHIONE S-TRANSFERASE KAPPA"/>
    <property type="match status" value="1"/>
</dbReference>
<evidence type="ECO:0000313" key="9">
    <source>
        <dbReference type="Proteomes" id="UP000253090"/>
    </source>
</evidence>